<gene>
    <name evidence="4" type="ORF">M0813_18899</name>
</gene>
<comment type="caution">
    <text evidence="4">The sequence shown here is derived from an EMBL/GenBank/DDBJ whole genome shotgun (WGS) entry which is preliminary data.</text>
</comment>
<evidence type="ECO:0000259" key="2">
    <source>
        <dbReference type="PROSITE" id="PS50030"/>
    </source>
</evidence>
<feature type="region of interest" description="Disordered" evidence="1">
    <location>
        <begin position="211"/>
        <end position="259"/>
    </location>
</feature>
<feature type="region of interest" description="Disordered" evidence="1">
    <location>
        <begin position="319"/>
        <end position="373"/>
    </location>
</feature>
<dbReference type="Proteomes" id="UP001150062">
    <property type="component" value="Unassembled WGS sequence"/>
</dbReference>
<protein>
    <submittedName>
        <fullName evidence="4">Er ubiquitin family protein</fullName>
    </submittedName>
</protein>
<dbReference type="SMART" id="SM00727">
    <property type="entry name" value="STI1"/>
    <property type="match status" value="2"/>
</dbReference>
<feature type="compositionally biased region" description="Low complexity" evidence="1">
    <location>
        <begin position="329"/>
        <end position="356"/>
    </location>
</feature>
<dbReference type="InterPro" id="IPR009060">
    <property type="entry name" value="UBA-like_sf"/>
</dbReference>
<dbReference type="InterPro" id="IPR000626">
    <property type="entry name" value="Ubiquitin-like_dom"/>
</dbReference>
<dbReference type="InterPro" id="IPR015496">
    <property type="entry name" value="Ubiquilin"/>
</dbReference>
<dbReference type="PANTHER" id="PTHR10677:SF3">
    <property type="entry name" value="FI07626P-RELATED"/>
    <property type="match status" value="1"/>
</dbReference>
<dbReference type="Gene3D" id="1.10.8.10">
    <property type="entry name" value="DNA helicase RuvA subunit, C-terminal domain"/>
    <property type="match status" value="1"/>
</dbReference>
<dbReference type="EMBL" id="JAOAOG010000127">
    <property type="protein sequence ID" value="KAJ6247370.1"/>
    <property type="molecule type" value="Genomic_DNA"/>
</dbReference>
<name>A0ABQ8YRX9_9EUKA</name>
<feature type="compositionally biased region" description="Low complexity" evidence="1">
    <location>
        <begin position="364"/>
        <end position="373"/>
    </location>
</feature>
<evidence type="ECO:0000256" key="1">
    <source>
        <dbReference type="SAM" id="MobiDB-lite"/>
    </source>
</evidence>
<keyword evidence="5" id="KW-1185">Reference proteome</keyword>
<dbReference type="Gene3D" id="3.10.20.90">
    <property type="entry name" value="Phosphatidylinositol 3-kinase Catalytic Subunit, Chain A, domain 1"/>
    <property type="match status" value="1"/>
</dbReference>
<dbReference type="SUPFAM" id="SSF46934">
    <property type="entry name" value="UBA-like"/>
    <property type="match status" value="1"/>
</dbReference>
<dbReference type="SMART" id="SM00165">
    <property type="entry name" value="UBA"/>
    <property type="match status" value="1"/>
</dbReference>
<feature type="domain" description="UBA" evidence="2">
    <location>
        <begin position="378"/>
        <end position="419"/>
    </location>
</feature>
<dbReference type="Pfam" id="PF23195">
    <property type="entry name" value="UBQLN1"/>
    <property type="match status" value="1"/>
</dbReference>
<dbReference type="PROSITE" id="PS50030">
    <property type="entry name" value="UBA"/>
    <property type="match status" value="1"/>
</dbReference>
<dbReference type="Pfam" id="PF00240">
    <property type="entry name" value="ubiquitin"/>
    <property type="match status" value="1"/>
</dbReference>
<evidence type="ECO:0000313" key="4">
    <source>
        <dbReference type="EMBL" id="KAJ6247370.1"/>
    </source>
</evidence>
<feature type="domain" description="Ubiquitin-like" evidence="3">
    <location>
        <begin position="3"/>
        <end position="74"/>
    </location>
</feature>
<dbReference type="InterPro" id="IPR006636">
    <property type="entry name" value="STI1_HS-bd"/>
</dbReference>
<evidence type="ECO:0000313" key="5">
    <source>
        <dbReference type="Proteomes" id="UP001150062"/>
    </source>
</evidence>
<dbReference type="InterPro" id="IPR029071">
    <property type="entry name" value="Ubiquitin-like_domsf"/>
</dbReference>
<accession>A0ABQ8YRX9</accession>
<sequence>MKVKLNIKPTQGESFVVEIEETKKVKALKKMCLSKTSVAVLRQRLIHEGKILENVRTLKSYKIQDQDRLYLVIEPEQKNDLGQEGFNLKKAQEKKNNNSPFGSKQMQDLLKNPLFKEMNKQLFKNPDTLRDMMKNFPGMKEVLEKNPQFESLFQNPELMEKMMEDMQDPDSFNELMRSLDLQMHQISGIPGGFNRLQSLYNDVQEPLFEALSNHSRPKNEKNKKNQTILIDNKNKKPNDKPLPNPWKKKQQNNPFGGLGGLGGLGGFGGLGGNDGGMGGLLSAMNSPQLQNMMNGMFGGMNQNQNQNQNNKMNFDMFDFLNPMMGFNPNQNQGQNQGQNQNQNQNKNQNQSQNKNKNQNKNKSTKQTQNINQNSDIMTQYQNELKLLNEMGFTVAENNIEALVETNGDVESAVELLLQRMLESLNEKN</sequence>
<dbReference type="SMART" id="SM00213">
    <property type="entry name" value="UBQ"/>
    <property type="match status" value="1"/>
</dbReference>
<reference evidence="4" key="1">
    <citation type="submission" date="2022-08" db="EMBL/GenBank/DDBJ databases">
        <title>Novel sulfate-reducing endosymbionts in the free-living metamonad Anaeramoeba.</title>
        <authorList>
            <person name="Jerlstrom-Hultqvist J."/>
            <person name="Cepicka I."/>
            <person name="Gallot-Lavallee L."/>
            <person name="Salas-Leiva D."/>
            <person name="Curtis B.A."/>
            <person name="Zahonova K."/>
            <person name="Pipaliya S."/>
            <person name="Dacks J."/>
            <person name="Roger A.J."/>
        </authorList>
    </citation>
    <scope>NUCLEOTIDE SEQUENCE</scope>
    <source>
        <strain evidence="4">Schooner1</strain>
    </source>
</reference>
<dbReference type="PANTHER" id="PTHR10677">
    <property type="entry name" value="UBIQUILIN"/>
    <property type="match status" value="1"/>
</dbReference>
<dbReference type="InterPro" id="IPR015940">
    <property type="entry name" value="UBA"/>
</dbReference>
<proteinExistence type="predicted"/>
<organism evidence="4 5">
    <name type="scientific">Anaeramoeba flamelloides</name>
    <dbReference type="NCBI Taxonomy" id="1746091"/>
    <lineage>
        <taxon>Eukaryota</taxon>
        <taxon>Metamonada</taxon>
        <taxon>Anaeramoebidae</taxon>
        <taxon>Anaeramoeba</taxon>
    </lineage>
</organism>
<dbReference type="SUPFAM" id="SSF54236">
    <property type="entry name" value="Ubiquitin-like"/>
    <property type="match status" value="1"/>
</dbReference>
<evidence type="ECO:0000259" key="3">
    <source>
        <dbReference type="PROSITE" id="PS50053"/>
    </source>
</evidence>
<dbReference type="PROSITE" id="PS50053">
    <property type="entry name" value="UBIQUITIN_2"/>
    <property type="match status" value="1"/>
</dbReference>